<dbReference type="InterPro" id="IPR050834">
    <property type="entry name" value="Glycosyltransf_2"/>
</dbReference>
<organism evidence="2 3">
    <name type="scientific">Neoasaia chiangmaiensis</name>
    <dbReference type="NCBI Taxonomy" id="320497"/>
    <lineage>
        <taxon>Bacteria</taxon>
        <taxon>Pseudomonadati</taxon>
        <taxon>Pseudomonadota</taxon>
        <taxon>Alphaproteobacteria</taxon>
        <taxon>Acetobacterales</taxon>
        <taxon>Acetobacteraceae</taxon>
        <taxon>Neoasaia</taxon>
    </lineage>
</organism>
<dbReference type="STRING" id="320497.A0U93_12075"/>
<dbReference type="AlphaFoldDB" id="A0A1U9KRU2"/>
<dbReference type="PANTHER" id="PTHR43685:SF14">
    <property type="entry name" value="GLYCOSYLTRANSFERASE 2-LIKE DOMAIN-CONTAINING PROTEIN"/>
    <property type="match status" value="1"/>
</dbReference>
<accession>A0A1U9KRU2</accession>
<dbReference type="PANTHER" id="PTHR43685">
    <property type="entry name" value="GLYCOSYLTRANSFERASE"/>
    <property type="match status" value="1"/>
</dbReference>
<dbReference type="InterPro" id="IPR001173">
    <property type="entry name" value="Glyco_trans_2-like"/>
</dbReference>
<dbReference type="InterPro" id="IPR029044">
    <property type="entry name" value="Nucleotide-diphossugar_trans"/>
</dbReference>
<keyword evidence="3" id="KW-1185">Reference proteome</keyword>
<sequence length="360" mass="39281">MPWYDDSMHLTAGHLNISQSIIRRYRIVAIPACNEAVHIATCLKALAAQQAIRPHAVVIWINNSTDGTLQCVEALAPRLPFTVHVRTVDYAASEASAGRARRDAMACAASLAPEDALLFTTDADGAVAPDWMRRTLAAFARYKVGAVFGRALLFPHEASSIPAHLQVDDDAEQAYAAALERISAQLAPDWHDPWPRHAEHSGASIAVTRTAWAAVGGIPDVASSEDRAFYQALRQGGFPARHAPDVFVYVSARVVGRARGGMAETIARRLIAQDPFIDDALETVAERMRRIRRHVIGMTVHPPIRRADLPRHHARALRVLARLQRMRDAASMSSAEQAGPDDTMPFVPRDHAAIHAPGTP</sequence>
<gene>
    <name evidence="2" type="ORF">A0U93_12075</name>
</gene>
<dbReference type="Gene3D" id="3.90.550.10">
    <property type="entry name" value="Spore Coat Polysaccharide Biosynthesis Protein SpsA, Chain A"/>
    <property type="match status" value="1"/>
</dbReference>
<dbReference type="RefSeq" id="WP_077807586.1">
    <property type="nucleotide sequence ID" value="NZ_BJXS01000006.1"/>
</dbReference>
<dbReference type="Proteomes" id="UP000188604">
    <property type="component" value="Chromosome"/>
</dbReference>
<feature type="domain" description="Glycosyltransferase 2-like" evidence="1">
    <location>
        <begin position="28"/>
        <end position="157"/>
    </location>
</feature>
<dbReference type="Pfam" id="PF00535">
    <property type="entry name" value="Glycos_transf_2"/>
    <property type="match status" value="1"/>
</dbReference>
<dbReference type="EMBL" id="CP014691">
    <property type="protein sequence ID" value="AQS88553.1"/>
    <property type="molecule type" value="Genomic_DNA"/>
</dbReference>
<protein>
    <recommendedName>
        <fullName evidence="1">Glycosyltransferase 2-like domain-containing protein</fullName>
    </recommendedName>
</protein>
<dbReference type="SUPFAM" id="SSF53448">
    <property type="entry name" value="Nucleotide-diphospho-sugar transferases"/>
    <property type="match status" value="1"/>
</dbReference>
<dbReference type="KEGG" id="nch:A0U93_12075"/>
<evidence type="ECO:0000313" key="3">
    <source>
        <dbReference type="Proteomes" id="UP000188604"/>
    </source>
</evidence>
<evidence type="ECO:0000313" key="2">
    <source>
        <dbReference type="EMBL" id="AQS88553.1"/>
    </source>
</evidence>
<name>A0A1U9KRU2_9PROT</name>
<proteinExistence type="predicted"/>
<evidence type="ECO:0000259" key="1">
    <source>
        <dbReference type="Pfam" id="PF00535"/>
    </source>
</evidence>
<reference evidence="2 3" key="1">
    <citation type="submission" date="2016-03" db="EMBL/GenBank/DDBJ databases">
        <title>Acetic acid bacteria sequencing.</title>
        <authorList>
            <person name="Brandt J."/>
            <person name="Jakob F."/>
            <person name="Vogel R.F."/>
        </authorList>
    </citation>
    <scope>NUCLEOTIDE SEQUENCE [LARGE SCALE GENOMIC DNA]</scope>
    <source>
        <strain evidence="2 3">NBRC 101099</strain>
    </source>
</reference>